<dbReference type="Pfam" id="PF01619">
    <property type="entry name" value="Pro_dh"/>
    <property type="match status" value="2"/>
</dbReference>
<feature type="domain" description="Proline dehydrogenase" evidence="7">
    <location>
        <begin position="318"/>
        <end position="462"/>
    </location>
</feature>
<evidence type="ECO:0000256" key="6">
    <source>
        <dbReference type="SAM" id="MobiDB-lite"/>
    </source>
</evidence>
<evidence type="ECO:0000256" key="4">
    <source>
        <dbReference type="ARBA" id="ARBA00023062"/>
    </source>
</evidence>
<dbReference type="SUPFAM" id="SSF51730">
    <property type="entry name" value="FAD-linked oxidoreductase"/>
    <property type="match status" value="1"/>
</dbReference>
<protein>
    <recommendedName>
        <fullName evidence="2 5">Proline dehydrogenase</fullName>
        <ecNumber evidence="2 5">1.5.5.2</ecNumber>
    </recommendedName>
</protein>
<dbReference type="EC" id="1.5.5.2" evidence="2 5"/>
<gene>
    <name evidence="8" type="ORF">B0H15DRAFT_806708</name>
</gene>
<reference evidence="8" key="1">
    <citation type="submission" date="2023-03" db="EMBL/GenBank/DDBJ databases">
        <title>Massive genome expansion in bonnet fungi (Mycena s.s.) driven by repeated elements and novel gene families across ecological guilds.</title>
        <authorList>
            <consortium name="Lawrence Berkeley National Laboratory"/>
            <person name="Harder C.B."/>
            <person name="Miyauchi S."/>
            <person name="Viragh M."/>
            <person name="Kuo A."/>
            <person name="Thoen E."/>
            <person name="Andreopoulos B."/>
            <person name="Lu D."/>
            <person name="Skrede I."/>
            <person name="Drula E."/>
            <person name="Henrissat B."/>
            <person name="Morin E."/>
            <person name="Kohler A."/>
            <person name="Barry K."/>
            <person name="LaButti K."/>
            <person name="Morin E."/>
            <person name="Salamov A."/>
            <person name="Lipzen A."/>
            <person name="Mereny Z."/>
            <person name="Hegedus B."/>
            <person name="Baldrian P."/>
            <person name="Stursova M."/>
            <person name="Weitz H."/>
            <person name="Taylor A."/>
            <person name="Grigoriev I.V."/>
            <person name="Nagy L.G."/>
            <person name="Martin F."/>
            <person name="Kauserud H."/>
        </authorList>
    </citation>
    <scope>NUCLEOTIDE SEQUENCE</scope>
    <source>
        <strain evidence="8">CBHHK173m</strain>
    </source>
</reference>
<evidence type="ECO:0000313" key="8">
    <source>
        <dbReference type="EMBL" id="KAJ7073449.1"/>
    </source>
</evidence>
<name>A0AAD6XIN8_9AGAR</name>
<keyword evidence="4 5" id="KW-0642">Proline metabolism</keyword>
<dbReference type="InterPro" id="IPR015659">
    <property type="entry name" value="Proline_oxidase"/>
</dbReference>
<dbReference type="EMBL" id="JARJCN010000113">
    <property type="protein sequence ID" value="KAJ7073449.1"/>
    <property type="molecule type" value="Genomic_DNA"/>
</dbReference>
<comment type="similarity">
    <text evidence="1 5">Belongs to the proline oxidase family.</text>
</comment>
<evidence type="ECO:0000256" key="2">
    <source>
        <dbReference type="ARBA" id="ARBA00012695"/>
    </source>
</evidence>
<dbReference type="PANTHER" id="PTHR13914">
    <property type="entry name" value="PROLINE OXIDASE"/>
    <property type="match status" value="1"/>
</dbReference>
<dbReference type="GO" id="GO:0010133">
    <property type="term" value="P:L-proline catabolic process to L-glutamate"/>
    <property type="evidence" value="ECO:0007669"/>
    <property type="project" value="TreeGrafter"/>
</dbReference>
<dbReference type="Gene3D" id="3.20.20.220">
    <property type="match status" value="1"/>
</dbReference>
<dbReference type="Proteomes" id="UP001222325">
    <property type="component" value="Unassembled WGS sequence"/>
</dbReference>
<keyword evidence="5" id="KW-0285">Flavoprotein</keyword>
<dbReference type="GO" id="GO:0004657">
    <property type="term" value="F:proline dehydrogenase activity"/>
    <property type="evidence" value="ECO:0007669"/>
    <property type="project" value="UniProtKB-EC"/>
</dbReference>
<feature type="domain" description="Proline dehydrogenase" evidence="7">
    <location>
        <begin position="95"/>
        <end position="301"/>
    </location>
</feature>
<sequence>MCSLPPLVDHAPWLLDTLARIPGLRSLTEALVRITFFDQFVGGDSAEETLPVLRALRSGNVGTLFAYSVEVDEAEATTASSDASANGGQTPEAIVEEMIHCIDVAADFEDRLQDGEGSGGPSGRRTWVAVKLTALLPDAGALIRLSSHILAARTRSDVPFPGTPSSSDLNVLWARSPTTPLTRADIDALRALHVSLNRICARAAQRGVRIIIDAEYSWYQPAIDAYAEGLMREFNALRGSHGAQTQPLVYTTFQAYLRRTPAHIAHALHDARAGGYALGAKLVRGAYHPHEVAAHHAASAPAPASAGPSPSISPEAHPPVWATKRETDAAYDACAAALLDAVAADVAGARGTDARAPSVGLLFGTHNWASCRRILDGMERRGLAARVRAHTGTQPDEGVLRVDRVVGERVSFGQLYGMCADLTQYLAARTESAAPMVIKYVPYGALSETLPYLARRAIENKTVLGGGAAARERARAGELIWGKIFGRG</sequence>
<evidence type="ECO:0000256" key="5">
    <source>
        <dbReference type="RuleBase" id="RU364054"/>
    </source>
</evidence>
<keyword evidence="3 5" id="KW-0560">Oxidoreductase</keyword>
<comment type="function">
    <text evidence="5">Converts proline to delta-1-pyrroline-5-carboxylate.</text>
</comment>
<dbReference type="InterPro" id="IPR002872">
    <property type="entry name" value="Proline_DH_dom"/>
</dbReference>
<comment type="catalytic activity">
    <reaction evidence="5">
        <text>L-proline + a quinone = (S)-1-pyrroline-5-carboxylate + a quinol + H(+)</text>
        <dbReference type="Rhea" id="RHEA:23784"/>
        <dbReference type="ChEBI" id="CHEBI:15378"/>
        <dbReference type="ChEBI" id="CHEBI:17388"/>
        <dbReference type="ChEBI" id="CHEBI:24646"/>
        <dbReference type="ChEBI" id="CHEBI:60039"/>
        <dbReference type="ChEBI" id="CHEBI:132124"/>
        <dbReference type="EC" id="1.5.5.2"/>
    </reaction>
</comment>
<dbReference type="AlphaFoldDB" id="A0AAD6XIN8"/>
<evidence type="ECO:0000256" key="1">
    <source>
        <dbReference type="ARBA" id="ARBA00005869"/>
    </source>
</evidence>
<dbReference type="PANTHER" id="PTHR13914:SF0">
    <property type="entry name" value="PROLINE DEHYDROGENASE 1, MITOCHONDRIAL"/>
    <property type="match status" value="1"/>
</dbReference>
<evidence type="ECO:0000259" key="7">
    <source>
        <dbReference type="Pfam" id="PF01619"/>
    </source>
</evidence>
<feature type="region of interest" description="Disordered" evidence="6">
    <location>
        <begin position="294"/>
        <end position="318"/>
    </location>
</feature>
<keyword evidence="9" id="KW-1185">Reference proteome</keyword>
<accession>A0AAD6XIN8</accession>
<organism evidence="8 9">
    <name type="scientific">Mycena belliarum</name>
    <dbReference type="NCBI Taxonomy" id="1033014"/>
    <lineage>
        <taxon>Eukaryota</taxon>
        <taxon>Fungi</taxon>
        <taxon>Dikarya</taxon>
        <taxon>Basidiomycota</taxon>
        <taxon>Agaricomycotina</taxon>
        <taxon>Agaricomycetes</taxon>
        <taxon>Agaricomycetidae</taxon>
        <taxon>Agaricales</taxon>
        <taxon>Marasmiineae</taxon>
        <taxon>Mycenaceae</taxon>
        <taxon>Mycena</taxon>
    </lineage>
</organism>
<evidence type="ECO:0000256" key="3">
    <source>
        <dbReference type="ARBA" id="ARBA00023002"/>
    </source>
</evidence>
<proteinExistence type="inferred from homology"/>
<comment type="cofactor">
    <cofactor evidence="5">
        <name>FAD</name>
        <dbReference type="ChEBI" id="CHEBI:57692"/>
    </cofactor>
</comment>
<evidence type="ECO:0000313" key="9">
    <source>
        <dbReference type="Proteomes" id="UP001222325"/>
    </source>
</evidence>
<dbReference type="GO" id="GO:0071949">
    <property type="term" value="F:FAD binding"/>
    <property type="evidence" value="ECO:0007669"/>
    <property type="project" value="TreeGrafter"/>
</dbReference>
<feature type="compositionally biased region" description="Low complexity" evidence="6">
    <location>
        <begin position="295"/>
        <end position="315"/>
    </location>
</feature>
<keyword evidence="5" id="KW-0274">FAD</keyword>
<dbReference type="GO" id="GO:0005739">
    <property type="term" value="C:mitochondrion"/>
    <property type="evidence" value="ECO:0007669"/>
    <property type="project" value="TreeGrafter"/>
</dbReference>
<dbReference type="InterPro" id="IPR029041">
    <property type="entry name" value="FAD-linked_oxidoreductase-like"/>
</dbReference>
<comment type="caution">
    <text evidence="8">The sequence shown here is derived from an EMBL/GenBank/DDBJ whole genome shotgun (WGS) entry which is preliminary data.</text>
</comment>